<dbReference type="AlphaFoldDB" id="A0A8K0P8N2"/>
<accession>A0A8K0P8N2</accession>
<feature type="compositionally biased region" description="Basic and acidic residues" evidence="2">
    <location>
        <begin position="91"/>
        <end position="118"/>
    </location>
</feature>
<evidence type="ECO:0008006" key="5">
    <source>
        <dbReference type="Google" id="ProtNLM"/>
    </source>
</evidence>
<evidence type="ECO:0000313" key="3">
    <source>
        <dbReference type="EMBL" id="KAG8240170.1"/>
    </source>
</evidence>
<gene>
    <name evidence="3" type="ORF">J437_LFUL009460</name>
</gene>
<name>A0A8K0P8N2_LADFU</name>
<feature type="coiled-coil region" evidence="1">
    <location>
        <begin position="149"/>
        <end position="176"/>
    </location>
</feature>
<organism evidence="3 4">
    <name type="scientific">Ladona fulva</name>
    <name type="common">Scarce chaser dragonfly</name>
    <name type="synonym">Libellula fulva</name>
    <dbReference type="NCBI Taxonomy" id="123851"/>
    <lineage>
        <taxon>Eukaryota</taxon>
        <taxon>Metazoa</taxon>
        <taxon>Ecdysozoa</taxon>
        <taxon>Arthropoda</taxon>
        <taxon>Hexapoda</taxon>
        <taxon>Insecta</taxon>
        <taxon>Pterygota</taxon>
        <taxon>Palaeoptera</taxon>
        <taxon>Odonata</taxon>
        <taxon>Epiprocta</taxon>
        <taxon>Anisoptera</taxon>
        <taxon>Libelluloidea</taxon>
        <taxon>Libellulidae</taxon>
        <taxon>Ladona</taxon>
    </lineage>
</organism>
<evidence type="ECO:0000256" key="1">
    <source>
        <dbReference type="SAM" id="Coils"/>
    </source>
</evidence>
<reference evidence="3" key="2">
    <citation type="submission" date="2017-10" db="EMBL/GenBank/DDBJ databases">
        <title>Ladona fulva Genome sequencing and assembly.</title>
        <authorList>
            <person name="Murali S."/>
            <person name="Richards S."/>
            <person name="Bandaranaike D."/>
            <person name="Bellair M."/>
            <person name="Blankenburg K."/>
            <person name="Chao H."/>
            <person name="Dinh H."/>
            <person name="Doddapaneni H."/>
            <person name="Dugan-Rocha S."/>
            <person name="Elkadiri S."/>
            <person name="Gnanaolivu R."/>
            <person name="Hernandez B."/>
            <person name="Skinner E."/>
            <person name="Javaid M."/>
            <person name="Lee S."/>
            <person name="Li M."/>
            <person name="Ming W."/>
            <person name="Munidasa M."/>
            <person name="Muniz J."/>
            <person name="Nguyen L."/>
            <person name="Hughes D."/>
            <person name="Osuji N."/>
            <person name="Pu L.-L."/>
            <person name="Puazo M."/>
            <person name="Qu C."/>
            <person name="Quiroz J."/>
            <person name="Raj R."/>
            <person name="Weissenberger G."/>
            <person name="Xin Y."/>
            <person name="Zou X."/>
            <person name="Han Y."/>
            <person name="Worley K."/>
            <person name="Muzny D."/>
            <person name="Gibbs R."/>
        </authorList>
    </citation>
    <scope>NUCLEOTIDE SEQUENCE</scope>
    <source>
        <strain evidence="3">Sampled in the wild</strain>
    </source>
</reference>
<dbReference type="EMBL" id="KZ312408">
    <property type="protein sequence ID" value="KAG8240170.1"/>
    <property type="molecule type" value="Genomic_DNA"/>
</dbReference>
<feature type="compositionally biased region" description="Low complexity" evidence="2">
    <location>
        <begin position="244"/>
        <end position="253"/>
    </location>
</feature>
<dbReference type="Proteomes" id="UP000792457">
    <property type="component" value="Unassembled WGS sequence"/>
</dbReference>
<feature type="region of interest" description="Disordered" evidence="2">
    <location>
        <begin position="29"/>
        <end position="148"/>
    </location>
</feature>
<comment type="caution">
    <text evidence="3">The sequence shown here is derived from an EMBL/GenBank/DDBJ whole genome shotgun (WGS) entry which is preliminary data.</text>
</comment>
<feature type="compositionally biased region" description="Basic and acidic residues" evidence="2">
    <location>
        <begin position="34"/>
        <end position="53"/>
    </location>
</feature>
<feature type="non-terminal residue" evidence="3">
    <location>
        <position position="1"/>
    </location>
</feature>
<reference evidence="3" key="1">
    <citation type="submission" date="2013-04" db="EMBL/GenBank/DDBJ databases">
        <authorList>
            <person name="Qu J."/>
            <person name="Murali S.C."/>
            <person name="Bandaranaike D."/>
            <person name="Bellair M."/>
            <person name="Blankenburg K."/>
            <person name="Chao H."/>
            <person name="Dinh H."/>
            <person name="Doddapaneni H."/>
            <person name="Downs B."/>
            <person name="Dugan-Rocha S."/>
            <person name="Elkadiri S."/>
            <person name="Gnanaolivu R.D."/>
            <person name="Hernandez B."/>
            <person name="Javaid M."/>
            <person name="Jayaseelan J.C."/>
            <person name="Lee S."/>
            <person name="Li M."/>
            <person name="Ming W."/>
            <person name="Munidasa M."/>
            <person name="Muniz J."/>
            <person name="Nguyen L."/>
            <person name="Ongeri F."/>
            <person name="Osuji N."/>
            <person name="Pu L.-L."/>
            <person name="Puazo M."/>
            <person name="Qu C."/>
            <person name="Quiroz J."/>
            <person name="Raj R."/>
            <person name="Weissenberger G."/>
            <person name="Xin Y."/>
            <person name="Zou X."/>
            <person name="Han Y."/>
            <person name="Richards S."/>
            <person name="Worley K."/>
            <person name="Muzny D."/>
            <person name="Gibbs R."/>
        </authorList>
    </citation>
    <scope>NUCLEOTIDE SEQUENCE</scope>
    <source>
        <strain evidence="3">Sampled in the wild</strain>
    </source>
</reference>
<evidence type="ECO:0000313" key="4">
    <source>
        <dbReference type="Proteomes" id="UP000792457"/>
    </source>
</evidence>
<proteinExistence type="predicted"/>
<evidence type="ECO:0000256" key="2">
    <source>
        <dbReference type="SAM" id="MobiDB-lite"/>
    </source>
</evidence>
<sequence length="289" mass="32099">MPGDVVTDSILQNKEKTKTYWEEMMLAAASGKESLNRSRQSEGRSPEDGEEVHAAFYDPNGGEGSVWATCPKIVETVAKRTESTEDGPEPPAREGVIEKEIRVQREREEAVQRERLEAQRMVSPEPEKPFPEDRRAASPAVQRLETPAEAKIAKELKEMKEREEELRRVRQQLGLAKEPVNEALETGEAFHSIPTTDEGNFSECGGEEKDLGMEVIGSQILSPDMPSLDMTSEHNSFMHRRTQSTDSTSSGHSSGSGGPRLGVDYAPRRRVMVKPLTDPDEEGSHSTIL</sequence>
<dbReference type="OrthoDB" id="6614696at2759"/>
<keyword evidence="4" id="KW-1185">Reference proteome</keyword>
<keyword evidence="1" id="KW-0175">Coiled coil</keyword>
<feature type="compositionally biased region" description="Basic and acidic residues" evidence="2">
    <location>
        <begin position="125"/>
        <end position="136"/>
    </location>
</feature>
<feature type="region of interest" description="Disordered" evidence="2">
    <location>
        <begin position="178"/>
        <end position="207"/>
    </location>
</feature>
<feature type="region of interest" description="Disordered" evidence="2">
    <location>
        <begin position="222"/>
        <end position="289"/>
    </location>
</feature>
<protein>
    <recommendedName>
        <fullName evidence="5">A-kinase anchor protein 2 C-terminal domain-containing protein</fullName>
    </recommendedName>
</protein>